<protein>
    <recommendedName>
        <fullName evidence="4">DUF2802 domain-containing protein</fullName>
    </recommendedName>
</protein>
<keyword evidence="1" id="KW-0175">Coiled coil</keyword>
<dbReference type="InterPro" id="IPR046118">
    <property type="entry name" value="DUF6115"/>
</dbReference>
<gene>
    <name evidence="2" type="ORF">E1757_11930</name>
</gene>
<name>A0A4V2ZTT5_9BACL</name>
<dbReference type="AlphaFoldDB" id="A0A4V2ZTT5"/>
<evidence type="ECO:0008006" key="4">
    <source>
        <dbReference type="Google" id="ProtNLM"/>
    </source>
</evidence>
<dbReference type="Pfam" id="PF19610">
    <property type="entry name" value="DUF6115"/>
    <property type="match status" value="1"/>
</dbReference>
<proteinExistence type="predicted"/>
<sequence>MYIVLCGLVLLVYAKIMPKKNETKGQSSPALHEIEETMEHFTAELEEQNQALIQLLAETKRDYELQTARLAARIELLEKQSGQSVQEIIKLSAAAEELQKQSAKLRETAAAAAEPVPEAVLPAAQPEAASAGEPEEELVSHTAPMNMKARYSELFALYDQGKSTDYIARKLSMNKGEVSLIIQLAKQEERLHAH</sequence>
<dbReference type="OrthoDB" id="1682562at2"/>
<keyword evidence="3" id="KW-1185">Reference proteome</keyword>
<feature type="coiled-coil region" evidence="1">
    <location>
        <begin position="31"/>
        <end position="108"/>
    </location>
</feature>
<comment type="caution">
    <text evidence="2">The sequence shown here is derived from an EMBL/GenBank/DDBJ whole genome shotgun (WGS) entry which is preliminary data.</text>
</comment>
<evidence type="ECO:0000313" key="2">
    <source>
        <dbReference type="EMBL" id="TDF98354.1"/>
    </source>
</evidence>
<evidence type="ECO:0000256" key="1">
    <source>
        <dbReference type="SAM" id="Coils"/>
    </source>
</evidence>
<dbReference type="EMBL" id="SMRT01000004">
    <property type="protein sequence ID" value="TDF98354.1"/>
    <property type="molecule type" value="Genomic_DNA"/>
</dbReference>
<organism evidence="2 3">
    <name type="scientific">Paenibacillus piri</name>
    <dbReference type="NCBI Taxonomy" id="2547395"/>
    <lineage>
        <taxon>Bacteria</taxon>
        <taxon>Bacillati</taxon>
        <taxon>Bacillota</taxon>
        <taxon>Bacilli</taxon>
        <taxon>Bacillales</taxon>
        <taxon>Paenibacillaceae</taxon>
        <taxon>Paenibacillus</taxon>
    </lineage>
</organism>
<evidence type="ECO:0000313" key="3">
    <source>
        <dbReference type="Proteomes" id="UP000295636"/>
    </source>
</evidence>
<dbReference type="Proteomes" id="UP000295636">
    <property type="component" value="Unassembled WGS sequence"/>
</dbReference>
<reference evidence="2 3" key="1">
    <citation type="submission" date="2019-03" db="EMBL/GenBank/DDBJ databases">
        <title>This is whole genome sequence of Paenibacillus sp MS74 strain.</title>
        <authorList>
            <person name="Trinh H.N."/>
        </authorList>
    </citation>
    <scope>NUCLEOTIDE SEQUENCE [LARGE SCALE GENOMIC DNA]</scope>
    <source>
        <strain evidence="2 3">MS74</strain>
    </source>
</reference>
<accession>A0A4V2ZTT5</accession>